<dbReference type="SMART" id="SM00343">
    <property type="entry name" value="ZnF_C2HC"/>
    <property type="match status" value="1"/>
</dbReference>
<dbReference type="FunFam" id="3.30.70.270:FF:000020">
    <property type="entry name" value="Transposon Tf2-6 polyprotein-like Protein"/>
    <property type="match status" value="1"/>
</dbReference>
<feature type="compositionally biased region" description="Low complexity" evidence="1">
    <location>
        <begin position="108"/>
        <end position="124"/>
    </location>
</feature>
<keyword evidence="4" id="KW-1185">Reference proteome</keyword>
<dbReference type="InterPro" id="IPR021109">
    <property type="entry name" value="Peptidase_aspartic_dom_sf"/>
</dbReference>
<feature type="region of interest" description="Disordered" evidence="1">
    <location>
        <begin position="104"/>
        <end position="157"/>
    </location>
</feature>
<accession>A0AAV5ML65</accession>
<dbReference type="Proteomes" id="UP001054252">
    <property type="component" value="Unassembled WGS sequence"/>
</dbReference>
<sequence>MEFTDYAVVWWDQLVLSRRRNREHPVDTWEEMKAVMRKRSVEDYHKEMEITMVRENVEEDREATMARFLHGLNRDIANVVELQHYVELEDMVHMAVKAKRQLQCKGATSRTGQNSGSSSSWKLNWSKKEENSVFKPKTAASKSKEVGSNEKSKTDNMQGKTRDIKCFRCLGRRHIASQCPNKHTLILKEDGEIETEGESDDDSMPPLEDADDGMEYAVDGELLGTRQALNVQAKEDDEVQCDNIFHTRCNVKNKVCSVIIDGGSCTNAASTVLVEKLNLPMMKHPRPYKLQWLNDCGEIKVNKQVLVSFSIGRYKDEVLCDVVPMHAGHLLLGRPWQYDSVVKSLLQDFKDVFPDDVPNGLPPVRGIEHQIDFIPGATIPNRPAYQSNPNETKELQRQVEELMKKGHIVFLGYVVSADGIAVDKEKIKVIKEWPTPKNISKVRSFHGLPSFYWRFIKDFSTIAAPLTKIMKKSVGFKWESEQENAFNFIKENLISAPLLALPDFTKIFEIECDASSIGIGAVLMQERQTEQYANQANKGCKEVVFEPRDWVHMRKERFPAQRHSKLQPRGDGPFQVIARINNNAYKLELPGDDLRTNPFEQRGNDGNQDNSISTTSCDPLHTQGGPVTRAKAKKMREAINGLIEQIWVENNIQQANRSLDDYQGMINIIQVQEKLN</sequence>
<dbReference type="Pfam" id="PF24626">
    <property type="entry name" value="SH3_Tf2-1"/>
    <property type="match status" value="1"/>
</dbReference>
<dbReference type="PANTHER" id="PTHR35046:SF9">
    <property type="entry name" value="RNA-DIRECTED DNA POLYMERASE"/>
    <property type="match status" value="1"/>
</dbReference>
<feature type="compositionally biased region" description="Basic and acidic residues" evidence="1">
    <location>
        <begin position="142"/>
        <end position="157"/>
    </location>
</feature>
<evidence type="ECO:0000256" key="1">
    <source>
        <dbReference type="SAM" id="MobiDB-lite"/>
    </source>
</evidence>
<protein>
    <recommendedName>
        <fullName evidence="2">CCHC-type domain-containing protein</fullName>
    </recommendedName>
</protein>
<feature type="region of interest" description="Disordered" evidence="1">
    <location>
        <begin position="591"/>
        <end position="626"/>
    </location>
</feature>
<name>A0AAV5ML65_9ROSI</name>
<dbReference type="Gene3D" id="3.30.70.270">
    <property type="match status" value="1"/>
</dbReference>
<dbReference type="InterPro" id="IPR001878">
    <property type="entry name" value="Znf_CCHC"/>
</dbReference>
<comment type="caution">
    <text evidence="3">The sequence shown here is derived from an EMBL/GenBank/DDBJ whole genome shotgun (WGS) entry which is preliminary data.</text>
</comment>
<dbReference type="AlphaFoldDB" id="A0AAV5ML65"/>
<dbReference type="Gene3D" id="2.40.70.10">
    <property type="entry name" value="Acid Proteases"/>
    <property type="match status" value="1"/>
</dbReference>
<dbReference type="Pfam" id="PF17919">
    <property type="entry name" value="RT_RNaseH_2"/>
    <property type="match status" value="1"/>
</dbReference>
<dbReference type="InterPro" id="IPR041577">
    <property type="entry name" value="RT_RNaseH_2"/>
</dbReference>
<reference evidence="3 4" key="1">
    <citation type="journal article" date="2021" name="Commun. Biol.">
        <title>The genome of Shorea leprosula (Dipterocarpaceae) highlights the ecological relevance of drought in aseasonal tropical rainforests.</title>
        <authorList>
            <person name="Ng K.K.S."/>
            <person name="Kobayashi M.J."/>
            <person name="Fawcett J.A."/>
            <person name="Hatakeyama M."/>
            <person name="Paape T."/>
            <person name="Ng C.H."/>
            <person name="Ang C.C."/>
            <person name="Tnah L.H."/>
            <person name="Lee C.T."/>
            <person name="Nishiyama T."/>
            <person name="Sese J."/>
            <person name="O'Brien M.J."/>
            <person name="Copetti D."/>
            <person name="Mohd Noor M.I."/>
            <person name="Ong R.C."/>
            <person name="Putra M."/>
            <person name="Sireger I.Z."/>
            <person name="Indrioko S."/>
            <person name="Kosugi Y."/>
            <person name="Izuno A."/>
            <person name="Isagi Y."/>
            <person name="Lee S.L."/>
            <person name="Shimizu K.K."/>
        </authorList>
    </citation>
    <scope>NUCLEOTIDE SEQUENCE [LARGE SCALE GENOMIC DNA]</scope>
    <source>
        <strain evidence="3">214</strain>
    </source>
</reference>
<gene>
    <name evidence="3" type="ORF">SLEP1_g57357</name>
</gene>
<dbReference type="PANTHER" id="PTHR35046">
    <property type="entry name" value="ZINC KNUCKLE (CCHC-TYPE) FAMILY PROTEIN"/>
    <property type="match status" value="1"/>
</dbReference>
<dbReference type="InterPro" id="IPR043502">
    <property type="entry name" value="DNA/RNA_pol_sf"/>
</dbReference>
<dbReference type="InterPro" id="IPR056924">
    <property type="entry name" value="SH3_Tf2-1"/>
</dbReference>
<dbReference type="EMBL" id="BPVZ01000384">
    <property type="protein sequence ID" value="GKV50656.1"/>
    <property type="molecule type" value="Genomic_DNA"/>
</dbReference>
<evidence type="ECO:0000259" key="2">
    <source>
        <dbReference type="SMART" id="SM00343"/>
    </source>
</evidence>
<feature type="domain" description="CCHC-type" evidence="2">
    <location>
        <begin position="165"/>
        <end position="181"/>
    </location>
</feature>
<proteinExistence type="predicted"/>
<organism evidence="3 4">
    <name type="scientific">Rubroshorea leprosula</name>
    <dbReference type="NCBI Taxonomy" id="152421"/>
    <lineage>
        <taxon>Eukaryota</taxon>
        <taxon>Viridiplantae</taxon>
        <taxon>Streptophyta</taxon>
        <taxon>Embryophyta</taxon>
        <taxon>Tracheophyta</taxon>
        <taxon>Spermatophyta</taxon>
        <taxon>Magnoliopsida</taxon>
        <taxon>eudicotyledons</taxon>
        <taxon>Gunneridae</taxon>
        <taxon>Pentapetalae</taxon>
        <taxon>rosids</taxon>
        <taxon>malvids</taxon>
        <taxon>Malvales</taxon>
        <taxon>Dipterocarpaceae</taxon>
        <taxon>Rubroshorea</taxon>
    </lineage>
</organism>
<feature type="compositionally biased region" description="Polar residues" evidence="1">
    <location>
        <begin position="604"/>
        <end position="617"/>
    </location>
</feature>
<dbReference type="GO" id="GO:0003676">
    <property type="term" value="F:nucleic acid binding"/>
    <property type="evidence" value="ECO:0007669"/>
    <property type="project" value="InterPro"/>
</dbReference>
<dbReference type="SUPFAM" id="SSF56672">
    <property type="entry name" value="DNA/RNA polymerases"/>
    <property type="match status" value="2"/>
</dbReference>
<evidence type="ECO:0000313" key="3">
    <source>
        <dbReference type="EMBL" id="GKV50656.1"/>
    </source>
</evidence>
<dbReference type="CDD" id="cd00303">
    <property type="entry name" value="retropepsin_like"/>
    <property type="match status" value="1"/>
</dbReference>
<dbReference type="InterPro" id="IPR043128">
    <property type="entry name" value="Rev_trsase/Diguanyl_cyclase"/>
</dbReference>
<evidence type="ECO:0000313" key="4">
    <source>
        <dbReference type="Proteomes" id="UP001054252"/>
    </source>
</evidence>
<dbReference type="GO" id="GO:0008270">
    <property type="term" value="F:zinc ion binding"/>
    <property type="evidence" value="ECO:0007669"/>
    <property type="project" value="InterPro"/>
</dbReference>